<name>A0A1D8ILM5_9GAMM</name>
<dbReference type="AlphaFoldDB" id="A0A1D8ILM5"/>
<gene>
    <name evidence="2" type="ORF">BI364_04470</name>
</gene>
<keyword evidence="1" id="KW-0812">Transmembrane</keyword>
<accession>A0A1D8ILM5</accession>
<evidence type="ECO:0000313" key="3">
    <source>
        <dbReference type="Proteomes" id="UP000095401"/>
    </source>
</evidence>
<feature type="transmembrane region" description="Helical" evidence="1">
    <location>
        <begin position="215"/>
        <end position="232"/>
    </location>
</feature>
<dbReference type="KEGG" id="aprs:BI364_04470"/>
<protein>
    <recommendedName>
        <fullName evidence="4">PEP-CTERM protein-sorting domain-containing protein</fullName>
    </recommendedName>
</protein>
<keyword evidence="1" id="KW-0472">Membrane</keyword>
<dbReference type="EMBL" id="CP017415">
    <property type="protein sequence ID" value="AOU97344.1"/>
    <property type="molecule type" value="Genomic_DNA"/>
</dbReference>
<keyword evidence="1" id="KW-1133">Transmembrane helix</keyword>
<dbReference type="Proteomes" id="UP000095401">
    <property type="component" value="Chromosome"/>
</dbReference>
<keyword evidence="3" id="KW-1185">Reference proteome</keyword>
<dbReference type="NCBIfam" id="TIGR02595">
    <property type="entry name" value="PEP_CTERM"/>
    <property type="match status" value="1"/>
</dbReference>
<organism evidence="2 3">
    <name type="scientific">Acidihalobacter yilgarnensis</name>
    <dbReference type="NCBI Taxonomy" id="2819280"/>
    <lineage>
        <taxon>Bacteria</taxon>
        <taxon>Pseudomonadati</taxon>
        <taxon>Pseudomonadota</taxon>
        <taxon>Gammaproteobacteria</taxon>
        <taxon>Chromatiales</taxon>
        <taxon>Ectothiorhodospiraceae</taxon>
        <taxon>Acidihalobacter</taxon>
    </lineage>
</organism>
<reference evidence="3" key="1">
    <citation type="submission" date="2016-09" db="EMBL/GenBank/DDBJ databases">
        <title>Acidihalobacter prosperus F5.</title>
        <authorList>
            <person name="Khaleque H.N."/>
            <person name="Ramsay J.P."/>
            <person name="Kaksonen A.H."/>
            <person name="Boxall N.J."/>
            <person name="Watkin E.L.J."/>
        </authorList>
    </citation>
    <scope>NUCLEOTIDE SEQUENCE [LARGE SCALE GENOMIC DNA]</scope>
    <source>
        <strain evidence="3">F5</strain>
    </source>
</reference>
<evidence type="ECO:0000313" key="2">
    <source>
        <dbReference type="EMBL" id="AOU97344.1"/>
    </source>
</evidence>
<evidence type="ECO:0000256" key="1">
    <source>
        <dbReference type="SAM" id="Phobius"/>
    </source>
</evidence>
<proteinExistence type="predicted"/>
<evidence type="ECO:0008006" key="4">
    <source>
        <dbReference type="Google" id="ProtNLM"/>
    </source>
</evidence>
<dbReference type="InterPro" id="IPR013424">
    <property type="entry name" value="Ice-binding_C"/>
</dbReference>
<sequence>MAQTASATAIDGINLPAGNGFTSTNGWETLVSGTGQTVTGWGIVNSFNNSASSYCAGGTACQLTYYFTGDVTKFDPTATNGNKIILDNVNAYFYANPTFTYNGSAQSMAAANVTDGSLWLQAAGHTSLVNGETGQIFGTAVGTTAQTYSGFGAGLLDATGGPAAPYFIPSYTDGLTNNLAAFLLTMTYNHSAGNTVVQNQVMTANYNAVPEPSDLGMMGLGLLMVGLMGLRFRQSRYRRD</sequence>